<feature type="transmembrane region" description="Helical" evidence="1">
    <location>
        <begin position="204"/>
        <end position="223"/>
    </location>
</feature>
<dbReference type="RefSeq" id="WP_185058837.1">
    <property type="nucleotide sequence ID" value="NZ_BAABJP010000001.1"/>
</dbReference>
<feature type="transmembrane region" description="Helical" evidence="1">
    <location>
        <begin position="81"/>
        <end position="101"/>
    </location>
</feature>
<keyword evidence="1" id="KW-0472">Membrane</keyword>
<sequence>MYDAWQVLDTVNRTPWLFLALCGCAMIANYVWFIDAYRVSLRERIINIPLWCTFFWFAHDTSVVYRFDTWFNYYDHWFTKFWWIALVFTVSFEILFLIRAVRFGPAELWPGGGRKGFTALVLVGVVCFAIMWENVKGALGDPLYLFIFGMTIVSFPPLVVSHLMKRQHARGYTAVQMAAYTVMAVCYFVAVCTLLPHIFLTPLYLGLAVISAAGGIALTYVVYQMNHNGKLFGLRGEQPAPKAGDAAVPELAAP</sequence>
<feature type="transmembrane region" description="Helical" evidence="1">
    <location>
        <begin position="45"/>
        <end position="65"/>
    </location>
</feature>
<evidence type="ECO:0000256" key="1">
    <source>
        <dbReference type="SAM" id="Phobius"/>
    </source>
</evidence>
<dbReference type="EMBL" id="BAABJP010000001">
    <property type="protein sequence ID" value="GAA5146473.1"/>
    <property type="molecule type" value="Genomic_DNA"/>
</dbReference>
<protein>
    <submittedName>
        <fullName evidence="2">Uncharacterized protein</fullName>
    </submittedName>
</protein>
<feature type="transmembrane region" description="Helical" evidence="1">
    <location>
        <begin position="113"/>
        <end position="132"/>
    </location>
</feature>
<proteinExistence type="predicted"/>
<feature type="transmembrane region" description="Helical" evidence="1">
    <location>
        <begin position="144"/>
        <end position="165"/>
    </location>
</feature>
<organism evidence="2 3">
    <name type="scientific">Pseudonocardia eucalypti</name>
    <dbReference type="NCBI Taxonomy" id="648755"/>
    <lineage>
        <taxon>Bacteria</taxon>
        <taxon>Bacillati</taxon>
        <taxon>Actinomycetota</taxon>
        <taxon>Actinomycetes</taxon>
        <taxon>Pseudonocardiales</taxon>
        <taxon>Pseudonocardiaceae</taxon>
        <taxon>Pseudonocardia</taxon>
    </lineage>
</organism>
<reference evidence="3" key="1">
    <citation type="journal article" date="2019" name="Int. J. Syst. Evol. Microbiol.">
        <title>The Global Catalogue of Microorganisms (GCM) 10K type strain sequencing project: providing services to taxonomists for standard genome sequencing and annotation.</title>
        <authorList>
            <consortium name="The Broad Institute Genomics Platform"/>
            <consortium name="The Broad Institute Genome Sequencing Center for Infectious Disease"/>
            <person name="Wu L."/>
            <person name="Ma J."/>
        </authorList>
    </citation>
    <scope>NUCLEOTIDE SEQUENCE [LARGE SCALE GENOMIC DNA]</scope>
    <source>
        <strain evidence="3">JCM 18303</strain>
    </source>
</reference>
<keyword evidence="1" id="KW-1133">Transmembrane helix</keyword>
<name>A0ABP9PIZ7_9PSEU</name>
<feature type="transmembrane region" description="Helical" evidence="1">
    <location>
        <begin position="15"/>
        <end position="33"/>
    </location>
</feature>
<accession>A0ABP9PIZ7</accession>
<evidence type="ECO:0000313" key="3">
    <source>
        <dbReference type="Proteomes" id="UP001428817"/>
    </source>
</evidence>
<feature type="transmembrane region" description="Helical" evidence="1">
    <location>
        <begin position="177"/>
        <end position="198"/>
    </location>
</feature>
<gene>
    <name evidence="2" type="ORF">GCM10023321_06010</name>
</gene>
<evidence type="ECO:0000313" key="2">
    <source>
        <dbReference type="EMBL" id="GAA5146473.1"/>
    </source>
</evidence>
<comment type="caution">
    <text evidence="2">The sequence shown here is derived from an EMBL/GenBank/DDBJ whole genome shotgun (WGS) entry which is preliminary data.</text>
</comment>
<keyword evidence="1" id="KW-0812">Transmembrane</keyword>
<dbReference type="Proteomes" id="UP001428817">
    <property type="component" value="Unassembled WGS sequence"/>
</dbReference>
<keyword evidence="3" id="KW-1185">Reference proteome</keyword>